<organism evidence="8 9">
    <name type="scientific">Paracidovorax wautersii</name>
    <dbReference type="NCBI Taxonomy" id="1177982"/>
    <lineage>
        <taxon>Bacteria</taxon>
        <taxon>Pseudomonadati</taxon>
        <taxon>Pseudomonadota</taxon>
        <taxon>Betaproteobacteria</taxon>
        <taxon>Burkholderiales</taxon>
        <taxon>Comamonadaceae</taxon>
        <taxon>Paracidovorax</taxon>
    </lineage>
</organism>
<feature type="region of interest" description="Disordered" evidence="6">
    <location>
        <begin position="1"/>
        <end position="21"/>
    </location>
</feature>
<sequence>MPSSTAPSPRPRGRGRPREFDTDEALDQAVRVFSERGYAGTSIADLTEATQLAQGSLYKAFKDKRTLFLAAFDRYRARRMAKLQRSIDACGTGRERLRAMLAFYADASQGAMGRTGCLVVGSAVELSLFDQPAAQHVAAAVSRNEALLADLIRQGQADGSIAPQVDADTSARMLLCLTLGMRVVGKTGRTRAQMLAVADAALKALA</sequence>
<feature type="domain" description="HTH tetR-type" evidence="7">
    <location>
        <begin position="19"/>
        <end position="79"/>
    </location>
</feature>
<dbReference type="PANTHER" id="PTHR47506:SF10">
    <property type="entry name" value="TRANSCRIPTIONAL REGULATORY PROTEIN"/>
    <property type="match status" value="1"/>
</dbReference>
<dbReference type="Gene3D" id="1.10.357.10">
    <property type="entry name" value="Tetracycline Repressor, domain 2"/>
    <property type="match status" value="1"/>
</dbReference>
<keyword evidence="2" id="KW-0805">Transcription regulation</keyword>
<dbReference type="Gene3D" id="1.10.10.60">
    <property type="entry name" value="Homeodomain-like"/>
    <property type="match status" value="1"/>
</dbReference>
<evidence type="ECO:0000256" key="5">
    <source>
        <dbReference type="PROSITE-ProRule" id="PRU00335"/>
    </source>
</evidence>
<dbReference type="RefSeq" id="WP_092940933.1">
    <property type="nucleotide sequence ID" value="NZ_FONX01000015.1"/>
</dbReference>
<dbReference type="SUPFAM" id="SSF46689">
    <property type="entry name" value="Homeodomain-like"/>
    <property type="match status" value="1"/>
</dbReference>
<accession>A0A1I2GI42</accession>
<dbReference type="PROSITE" id="PS50977">
    <property type="entry name" value="HTH_TETR_2"/>
    <property type="match status" value="1"/>
</dbReference>
<evidence type="ECO:0000256" key="6">
    <source>
        <dbReference type="SAM" id="MobiDB-lite"/>
    </source>
</evidence>
<dbReference type="STRING" id="1177982.SAMN04489711_11581"/>
<dbReference type="GO" id="GO:0003677">
    <property type="term" value="F:DNA binding"/>
    <property type="evidence" value="ECO:0007669"/>
    <property type="project" value="UniProtKB-UniRule"/>
</dbReference>
<dbReference type="Proteomes" id="UP000199119">
    <property type="component" value="Unassembled WGS sequence"/>
</dbReference>
<feature type="DNA-binding region" description="H-T-H motif" evidence="5">
    <location>
        <begin position="42"/>
        <end position="61"/>
    </location>
</feature>
<evidence type="ECO:0000256" key="3">
    <source>
        <dbReference type="ARBA" id="ARBA00023125"/>
    </source>
</evidence>
<dbReference type="Pfam" id="PF00440">
    <property type="entry name" value="TetR_N"/>
    <property type="match status" value="1"/>
</dbReference>
<keyword evidence="3 5" id="KW-0238">DNA-binding</keyword>
<protein>
    <submittedName>
        <fullName evidence="8">DNA-binding transcriptional regulator, AcrR family</fullName>
    </submittedName>
</protein>
<dbReference type="InterPro" id="IPR023772">
    <property type="entry name" value="DNA-bd_HTH_TetR-type_CS"/>
</dbReference>
<evidence type="ECO:0000256" key="1">
    <source>
        <dbReference type="ARBA" id="ARBA00022491"/>
    </source>
</evidence>
<dbReference type="AlphaFoldDB" id="A0A1I2GI42"/>
<keyword evidence="1" id="KW-0678">Repressor</keyword>
<name>A0A1I2GI42_9BURK</name>
<dbReference type="PROSITE" id="PS01081">
    <property type="entry name" value="HTH_TETR_1"/>
    <property type="match status" value="1"/>
</dbReference>
<evidence type="ECO:0000256" key="4">
    <source>
        <dbReference type="ARBA" id="ARBA00023163"/>
    </source>
</evidence>
<dbReference type="PANTHER" id="PTHR47506">
    <property type="entry name" value="TRANSCRIPTIONAL REGULATORY PROTEIN"/>
    <property type="match status" value="1"/>
</dbReference>
<dbReference type="PRINTS" id="PR00455">
    <property type="entry name" value="HTHTETR"/>
</dbReference>
<dbReference type="OrthoDB" id="270177at2"/>
<evidence type="ECO:0000259" key="7">
    <source>
        <dbReference type="PROSITE" id="PS50977"/>
    </source>
</evidence>
<proteinExistence type="predicted"/>
<dbReference type="InterPro" id="IPR009057">
    <property type="entry name" value="Homeodomain-like_sf"/>
</dbReference>
<dbReference type="InterPro" id="IPR001647">
    <property type="entry name" value="HTH_TetR"/>
</dbReference>
<dbReference type="SUPFAM" id="SSF48498">
    <property type="entry name" value="Tetracyclin repressor-like, C-terminal domain"/>
    <property type="match status" value="1"/>
</dbReference>
<dbReference type="InterPro" id="IPR036271">
    <property type="entry name" value="Tet_transcr_reg_TetR-rel_C_sf"/>
</dbReference>
<reference evidence="9" key="1">
    <citation type="submission" date="2016-10" db="EMBL/GenBank/DDBJ databases">
        <authorList>
            <person name="Varghese N."/>
            <person name="Submissions S."/>
        </authorList>
    </citation>
    <scope>NUCLEOTIDE SEQUENCE [LARGE SCALE GENOMIC DNA]</scope>
    <source>
        <strain evidence="9">DSM 27981</strain>
    </source>
</reference>
<evidence type="ECO:0000313" key="8">
    <source>
        <dbReference type="EMBL" id="SFF17534.1"/>
    </source>
</evidence>
<gene>
    <name evidence="8" type="ORF">SAMN04489711_11581</name>
</gene>
<keyword evidence="9" id="KW-1185">Reference proteome</keyword>
<dbReference type="InterPro" id="IPR011075">
    <property type="entry name" value="TetR_C"/>
</dbReference>
<dbReference type="Pfam" id="PF16925">
    <property type="entry name" value="TetR_C_13"/>
    <property type="match status" value="1"/>
</dbReference>
<dbReference type="EMBL" id="FONX01000015">
    <property type="protein sequence ID" value="SFF17534.1"/>
    <property type="molecule type" value="Genomic_DNA"/>
</dbReference>
<evidence type="ECO:0000256" key="2">
    <source>
        <dbReference type="ARBA" id="ARBA00023015"/>
    </source>
</evidence>
<keyword evidence="4" id="KW-0804">Transcription</keyword>
<evidence type="ECO:0000313" key="9">
    <source>
        <dbReference type="Proteomes" id="UP000199119"/>
    </source>
</evidence>